<dbReference type="AlphaFoldDB" id="A0A7S4EBQ1"/>
<keyword evidence="5" id="KW-0496">Mitochondrion</keyword>
<evidence type="ECO:0000313" key="9">
    <source>
        <dbReference type="EMBL" id="CAE0702078.1"/>
    </source>
</evidence>
<keyword evidence="11" id="KW-1185">Reference proteome</keyword>
<dbReference type="Pfam" id="PF04280">
    <property type="entry name" value="Tim44"/>
    <property type="match status" value="1"/>
</dbReference>
<feature type="region of interest" description="Disordered" evidence="7">
    <location>
        <begin position="17"/>
        <end position="93"/>
    </location>
</feature>
<feature type="domain" description="Tim44-like" evidence="8">
    <location>
        <begin position="246"/>
        <end position="397"/>
    </location>
</feature>
<sequence>MRAARFALVRAPAAARLRRPPLARGAAARWSDKAKADSDAAAADAARDAKFDAADAARDAKFDQRDAKADAKTAKEDAKAQQAAKDEAMGREHAEKLANAWDSVQQRAKNFDWRAALQGASSELRRAVDELRGENQPSVLKRKVGFQDQDQAPTETKEFDPREAQLMVIEQEDTWAELRERLRKAPIISDILDGTQRARKRINETSAAKRVKDLGEDAREFWETSQNPLVYQASSIVDAVTAETDTAAATRELRRLDPNFSLEVWRDGVSEELCPQFVDAFIQGDTMKLKPWLSEGLFSRLSHEIRLRKEEGLVYDDAQITDCEKVEIIAVQVDEQRSPILVVQFMTQQVNCVRNREGDVVEGYPSDIRAYFYVMAFQREYDDQSHELAWRVVDFQLGGGEPYY</sequence>
<protein>
    <recommendedName>
        <fullName evidence="8">Tim44-like domain-containing protein</fullName>
    </recommendedName>
</protein>
<evidence type="ECO:0000259" key="8">
    <source>
        <dbReference type="SMART" id="SM00978"/>
    </source>
</evidence>
<reference evidence="9" key="1">
    <citation type="submission" date="2021-01" db="EMBL/GenBank/DDBJ databases">
        <authorList>
            <person name="Corre E."/>
            <person name="Pelletier E."/>
            <person name="Niang G."/>
            <person name="Scheremetjew M."/>
            <person name="Finn R."/>
            <person name="Kale V."/>
            <person name="Holt S."/>
            <person name="Cochrane G."/>
            <person name="Meng A."/>
            <person name="Brown T."/>
            <person name="Cohen L."/>
        </authorList>
    </citation>
    <scope>NUCLEOTIDE SEQUENCE</scope>
    <source>
        <strain evidence="9">CCMP1756</strain>
    </source>
</reference>
<evidence type="ECO:0000313" key="11">
    <source>
        <dbReference type="Proteomes" id="UP000789595"/>
    </source>
</evidence>
<evidence type="ECO:0000256" key="7">
    <source>
        <dbReference type="SAM" id="MobiDB-lite"/>
    </source>
</evidence>
<evidence type="ECO:0000313" key="10">
    <source>
        <dbReference type="EMBL" id="CAH0365192.1"/>
    </source>
</evidence>
<organism evidence="9">
    <name type="scientific">Pelagomonas calceolata</name>
    <dbReference type="NCBI Taxonomy" id="35677"/>
    <lineage>
        <taxon>Eukaryota</taxon>
        <taxon>Sar</taxon>
        <taxon>Stramenopiles</taxon>
        <taxon>Ochrophyta</taxon>
        <taxon>Pelagophyceae</taxon>
        <taxon>Pelagomonadales</taxon>
        <taxon>Pelagomonadaceae</taxon>
        <taxon>Pelagomonas</taxon>
    </lineage>
</organism>
<dbReference type="Proteomes" id="UP000789595">
    <property type="component" value="Unassembled WGS sequence"/>
</dbReference>
<gene>
    <name evidence="9" type="ORF">PCAL00307_LOCUS17523</name>
    <name evidence="10" type="ORF">PECAL_1P16180</name>
</gene>
<dbReference type="EMBL" id="HBIW01020366">
    <property type="protein sequence ID" value="CAE0702078.1"/>
    <property type="molecule type" value="Transcribed_RNA"/>
</dbReference>
<keyword evidence="3" id="KW-0999">Mitochondrion inner membrane</keyword>
<feature type="compositionally biased region" description="Basic and acidic residues" evidence="7">
    <location>
        <begin position="45"/>
        <end position="93"/>
    </location>
</feature>
<evidence type="ECO:0000256" key="6">
    <source>
        <dbReference type="ARBA" id="ARBA00023136"/>
    </source>
</evidence>
<accession>A0A7S4EBQ1</accession>
<comment type="similarity">
    <text evidence="2">Belongs to the Tim44 family.</text>
</comment>
<dbReference type="InterPro" id="IPR007379">
    <property type="entry name" value="Tim44-like_dom"/>
</dbReference>
<dbReference type="InterPro" id="IPR039544">
    <property type="entry name" value="Tim44-like"/>
</dbReference>
<name>A0A7S4EBQ1_9STRA</name>
<dbReference type="SMART" id="SM00978">
    <property type="entry name" value="Tim44"/>
    <property type="match status" value="1"/>
</dbReference>
<evidence type="ECO:0000256" key="4">
    <source>
        <dbReference type="ARBA" id="ARBA00022946"/>
    </source>
</evidence>
<dbReference type="PANTHER" id="PTHR10721">
    <property type="entry name" value="MITOCHONDRIAL IMPORT INNER MEMBRANE TRANSLOCASE SUBUNIT TIM44"/>
    <property type="match status" value="1"/>
</dbReference>
<reference evidence="10" key="2">
    <citation type="submission" date="2021-11" db="EMBL/GenBank/DDBJ databases">
        <authorList>
            <consortium name="Genoscope - CEA"/>
            <person name="William W."/>
        </authorList>
    </citation>
    <scope>NUCLEOTIDE SEQUENCE</scope>
</reference>
<dbReference type="Gene3D" id="3.10.450.240">
    <property type="match status" value="1"/>
</dbReference>
<dbReference type="EMBL" id="CAKKNE010000001">
    <property type="protein sequence ID" value="CAH0365192.1"/>
    <property type="molecule type" value="Genomic_DNA"/>
</dbReference>
<keyword evidence="6" id="KW-0472">Membrane</keyword>
<dbReference type="GO" id="GO:0005743">
    <property type="term" value="C:mitochondrial inner membrane"/>
    <property type="evidence" value="ECO:0007669"/>
    <property type="project" value="UniProtKB-SubCell"/>
</dbReference>
<dbReference type="GO" id="GO:0051087">
    <property type="term" value="F:protein-folding chaperone binding"/>
    <property type="evidence" value="ECO:0007669"/>
    <property type="project" value="TreeGrafter"/>
</dbReference>
<comment type="subcellular location">
    <subcellularLocation>
        <location evidence="1">Mitochondrion inner membrane</location>
    </subcellularLocation>
</comment>
<dbReference type="GO" id="GO:0030150">
    <property type="term" value="P:protein import into mitochondrial matrix"/>
    <property type="evidence" value="ECO:0007669"/>
    <property type="project" value="TreeGrafter"/>
</dbReference>
<dbReference type="OrthoDB" id="10265990at2759"/>
<keyword evidence="4" id="KW-0809">Transit peptide</keyword>
<evidence type="ECO:0000256" key="3">
    <source>
        <dbReference type="ARBA" id="ARBA00022792"/>
    </source>
</evidence>
<evidence type="ECO:0000256" key="5">
    <source>
        <dbReference type="ARBA" id="ARBA00023128"/>
    </source>
</evidence>
<evidence type="ECO:0000256" key="2">
    <source>
        <dbReference type="ARBA" id="ARBA00009597"/>
    </source>
</evidence>
<proteinExistence type="inferred from homology"/>
<evidence type="ECO:0000256" key="1">
    <source>
        <dbReference type="ARBA" id="ARBA00004273"/>
    </source>
</evidence>
<dbReference type="InterPro" id="IPR032710">
    <property type="entry name" value="NTF2-like_dom_sf"/>
</dbReference>
<dbReference type="SUPFAM" id="SSF54427">
    <property type="entry name" value="NTF2-like"/>
    <property type="match status" value="1"/>
</dbReference>
<dbReference type="PANTHER" id="PTHR10721:SF1">
    <property type="entry name" value="MITOCHONDRIAL IMPORT INNER MEMBRANE TRANSLOCASE SUBUNIT TIM44"/>
    <property type="match status" value="1"/>
</dbReference>